<protein>
    <submittedName>
        <fullName evidence="2">Uncharacterized protein</fullName>
    </submittedName>
</protein>
<reference evidence="2 3" key="1">
    <citation type="submission" date="2023-10" db="EMBL/GenBank/DDBJ databases">
        <title>Niallia locisalis sp.nov. isolated from a salt pond sample.</title>
        <authorList>
            <person name="Li X.-J."/>
            <person name="Dong L."/>
        </authorList>
    </citation>
    <scope>NUCLEOTIDE SEQUENCE [LARGE SCALE GENOMIC DNA]</scope>
    <source>
        <strain evidence="2 3">DSM 29761</strain>
    </source>
</reference>
<dbReference type="Proteomes" id="UP001357223">
    <property type="component" value="Chromosome"/>
</dbReference>
<feature type="transmembrane region" description="Helical" evidence="1">
    <location>
        <begin position="35"/>
        <end position="56"/>
    </location>
</feature>
<name>A0ABZ2CQW3_9BACI</name>
<keyword evidence="1" id="KW-1133">Transmembrane helix</keyword>
<proteinExistence type="predicted"/>
<keyword evidence="1" id="KW-0472">Membrane</keyword>
<evidence type="ECO:0000313" key="2">
    <source>
        <dbReference type="EMBL" id="WVX84108.1"/>
    </source>
</evidence>
<dbReference type="RefSeq" id="WP_338452980.1">
    <property type="nucleotide sequence ID" value="NZ_CP137640.1"/>
</dbReference>
<accession>A0ABZ2CQW3</accession>
<dbReference type="EMBL" id="CP137640">
    <property type="protein sequence ID" value="WVX84108.1"/>
    <property type="molecule type" value="Genomic_DNA"/>
</dbReference>
<gene>
    <name evidence="2" type="ORF">R4Z09_14580</name>
</gene>
<organism evidence="2 3">
    <name type="scientific">Niallia oryzisoli</name>
    <dbReference type="NCBI Taxonomy" id="1737571"/>
    <lineage>
        <taxon>Bacteria</taxon>
        <taxon>Bacillati</taxon>
        <taxon>Bacillota</taxon>
        <taxon>Bacilli</taxon>
        <taxon>Bacillales</taxon>
        <taxon>Bacillaceae</taxon>
        <taxon>Niallia</taxon>
    </lineage>
</organism>
<evidence type="ECO:0000256" key="1">
    <source>
        <dbReference type="SAM" id="Phobius"/>
    </source>
</evidence>
<evidence type="ECO:0000313" key="3">
    <source>
        <dbReference type="Proteomes" id="UP001357223"/>
    </source>
</evidence>
<sequence length="230" mass="26486">MILTILPVAIIIFLIVVIAAIIMKGKKFVTIKFTYWLLLIYCGILFISIAAAGFVIGDTHRVKEVVSEHDIKEKSIELDKQLSTGRYAEIHDDYLLKHSSFDYHQESLKLVMNGNSVPRVFIEKKDQDDGMIDAYAYTSGLYISRVDFTEQIIAPKFELLNDQLEINSNAAQKEINLSMMKNEFTITQFTGSSSFFDPIEYNEPIIYLRIPKNLSIEDEKDLYFLQYVNE</sequence>
<keyword evidence="3" id="KW-1185">Reference proteome</keyword>
<feature type="transmembrane region" description="Helical" evidence="1">
    <location>
        <begin position="6"/>
        <end position="23"/>
    </location>
</feature>
<keyword evidence="1" id="KW-0812">Transmembrane</keyword>